<feature type="transmembrane region" description="Helical" evidence="1">
    <location>
        <begin position="116"/>
        <end position="135"/>
    </location>
</feature>
<name>A0ABX1C517_9ACTN</name>
<evidence type="ECO:0000256" key="1">
    <source>
        <dbReference type="SAM" id="Phobius"/>
    </source>
</evidence>
<keyword evidence="1" id="KW-0472">Membrane</keyword>
<dbReference type="InterPro" id="IPR005240">
    <property type="entry name" value="DUF389"/>
</dbReference>
<feature type="transmembrane region" description="Helical" evidence="1">
    <location>
        <begin position="244"/>
        <end position="268"/>
    </location>
</feature>
<dbReference type="Proteomes" id="UP000695264">
    <property type="component" value="Unassembled WGS sequence"/>
</dbReference>
<evidence type="ECO:0000313" key="3">
    <source>
        <dbReference type="Proteomes" id="UP000695264"/>
    </source>
</evidence>
<gene>
    <name evidence="2" type="ORF">HCK00_22625</name>
</gene>
<evidence type="ECO:0000313" key="2">
    <source>
        <dbReference type="EMBL" id="NJQ03250.1"/>
    </source>
</evidence>
<reference evidence="2 3" key="1">
    <citation type="submission" date="2020-03" db="EMBL/GenBank/DDBJ databases">
        <title>WGS of actinomycetes isolated from Thailand.</title>
        <authorList>
            <person name="Thawai C."/>
        </authorList>
    </citation>
    <scope>NUCLEOTIDE SEQUENCE [LARGE SCALE GENOMIC DNA]</scope>
    <source>
        <strain evidence="2 3">PLAI 1-29</strain>
    </source>
</reference>
<keyword evidence="1" id="KW-1133">Transmembrane helix</keyword>
<keyword evidence="3" id="KW-1185">Reference proteome</keyword>
<dbReference type="PANTHER" id="PTHR20992:SF9">
    <property type="entry name" value="AT15442P-RELATED"/>
    <property type="match status" value="1"/>
</dbReference>
<sequence length="322" mass="33124">MLQLRIICPAERTGEVTEVLERSVGTAHLAVVAGAARQPPGDLLLCEVAREAADELIDELRALGLARDGSIVLQDAVLSLSERSARAEREAPGEPADAVLWESLSELTHEESTVSVTYLAFMTTAVMIAACGVMLDNAILIVGAMAVGPEFGPLSGVSTALAQWRPRQAARSLSALVTGFAVAIALTTVGTLALDAAGLFSAGMLGGRRGTTEFVWQPGRLSLVVALLAGIAGALSLTSAKSGALIGVAISVTTVPAAANAAVALAYGDGPELRGSSLQLVVNLSGILVAGTLTMIAQRLLLERTKRRERALAARDTARSGP</sequence>
<feature type="transmembrane region" description="Helical" evidence="1">
    <location>
        <begin position="214"/>
        <end position="237"/>
    </location>
</feature>
<dbReference type="Pfam" id="PF04087">
    <property type="entry name" value="DUF389"/>
    <property type="match status" value="1"/>
</dbReference>
<organism evidence="2 3">
    <name type="scientific">Streptomyces zingiberis</name>
    <dbReference type="NCBI Taxonomy" id="2053010"/>
    <lineage>
        <taxon>Bacteria</taxon>
        <taxon>Bacillati</taxon>
        <taxon>Actinomycetota</taxon>
        <taxon>Actinomycetes</taxon>
        <taxon>Kitasatosporales</taxon>
        <taxon>Streptomycetaceae</taxon>
        <taxon>Streptomyces</taxon>
    </lineage>
</organism>
<protein>
    <submittedName>
        <fullName evidence="2">DUF389 domain-containing protein</fullName>
    </submittedName>
</protein>
<keyword evidence="1" id="KW-0812">Transmembrane</keyword>
<proteinExistence type="predicted"/>
<feature type="transmembrane region" description="Helical" evidence="1">
    <location>
        <begin position="173"/>
        <end position="194"/>
    </location>
</feature>
<feature type="transmembrane region" description="Helical" evidence="1">
    <location>
        <begin position="280"/>
        <end position="302"/>
    </location>
</feature>
<dbReference type="EMBL" id="JAATEN010000022">
    <property type="protein sequence ID" value="NJQ03250.1"/>
    <property type="molecule type" value="Genomic_DNA"/>
</dbReference>
<comment type="caution">
    <text evidence="2">The sequence shown here is derived from an EMBL/GenBank/DDBJ whole genome shotgun (WGS) entry which is preliminary data.</text>
</comment>
<dbReference type="PANTHER" id="PTHR20992">
    <property type="entry name" value="AT15442P-RELATED"/>
    <property type="match status" value="1"/>
</dbReference>
<dbReference type="RefSeq" id="WP_168103869.1">
    <property type="nucleotide sequence ID" value="NZ_JAATEN010000022.1"/>
</dbReference>
<accession>A0ABX1C517</accession>